<dbReference type="PROSITE" id="PS50294">
    <property type="entry name" value="WD_REPEATS_REGION"/>
    <property type="match status" value="1"/>
</dbReference>
<dbReference type="InterPro" id="IPR036322">
    <property type="entry name" value="WD40_repeat_dom_sf"/>
</dbReference>
<evidence type="ECO:0000256" key="2">
    <source>
        <dbReference type="ARBA" id="ARBA00022737"/>
    </source>
</evidence>
<dbReference type="Gene3D" id="2.130.10.10">
    <property type="entry name" value="YVTN repeat-like/Quinoprotein amine dehydrogenase"/>
    <property type="match status" value="2"/>
</dbReference>
<dbReference type="InterPro" id="IPR040132">
    <property type="entry name" value="Tex1/THOC3"/>
</dbReference>
<dbReference type="PANTHER" id="PTHR22839">
    <property type="entry name" value="THO COMPLEX SUBUNIT 3 THO3"/>
    <property type="match status" value="1"/>
</dbReference>
<evidence type="ECO:0000313" key="6">
    <source>
        <dbReference type="Proteomes" id="UP000032452"/>
    </source>
</evidence>
<dbReference type="OrthoDB" id="434800at2"/>
<dbReference type="AlphaFoldDB" id="A0A0D8ZNJ8"/>
<protein>
    <submittedName>
        <fullName evidence="5">WD40 repeat-containing protein</fullName>
    </submittedName>
</protein>
<name>A0A0D8ZNJ8_9CYAN</name>
<dbReference type="Pfam" id="PF00400">
    <property type="entry name" value="WD40"/>
    <property type="match status" value="6"/>
</dbReference>
<comment type="caution">
    <text evidence="5">The sequence shown here is derived from an EMBL/GenBank/DDBJ whole genome shotgun (WGS) entry which is preliminary data.</text>
</comment>
<organism evidence="5 6">
    <name type="scientific">Aliterella atlantica CENA595</name>
    <dbReference type="NCBI Taxonomy" id="1618023"/>
    <lineage>
        <taxon>Bacteria</taxon>
        <taxon>Bacillati</taxon>
        <taxon>Cyanobacteriota</taxon>
        <taxon>Cyanophyceae</taxon>
        <taxon>Chroococcidiopsidales</taxon>
        <taxon>Aliterellaceae</taxon>
        <taxon>Aliterella</taxon>
    </lineage>
</organism>
<keyword evidence="2" id="KW-0677">Repeat</keyword>
<evidence type="ECO:0000313" key="5">
    <source>
        <dbReference type="EMBL" id="KJH69927.1"/>
    </source>
</evidence>
<feature type="repeat" description="WD" evidence="4">
    <location>
        <begin position="335"/>
        <end position="366"/>
    </location>
</feature>
<comment type="similarity">
    <text evidence="3">Belongs to the THOC3 family.</text>
</comment>
<dbReference type="InterPro" id="IPR001680">
    <property type="entry name" value="WD40_rpt"/>
</dbReference>
<dbReference type="PROSITE" id="PS50082">
    <property type="entry name" value="WD_REPEATS_2"/>
    <property type="match status" value="3"/>
</dbReference>
<dbReference type="GO" id="GO:0006406">
    <property type="term" value="P:mRNA export from nucleus"/>
    <property type="evidence" value="ECO:0007669"/>
    <property type="project" value="InterPro"/>
</dbReference>
<feature type="repeat" description="WD" evidence="4">
    <location>
        <begin position="63"/>
        <end position="104"/>
    </location>
</feature>
<evidence type="ECO:0000256" key="1">
    <source>
        <dbReference type="ARBA" id="ARBA00022574"/>
    </source>
</evidence>
<sequence>MKSSTTNSPQFDLHWRGTLADYVTAIAWSPQGKVLAISSAAGEVMLWRDLAPAESNWSLLPLQMAENQSLDCLAFSQDGQYLAAGGQAGQVKIWRLREETRTYRCKPFHTIENAPAWVDKLAWNPVSNQLAFSLGRYVQVWDADMGEVVATLNFDNSSVLDLHWSPDGQYLAIAGYQGAKIWNSQDWDDDPHVVVVPSASLAVSWSPDGKYLACGNMDRTIAVIEWHNSIASKSDRPNQNFFPWVMRGFPGKIRQLAWSQPQKLGTSLLAASSVEGIVVWERADESIGWESRLLQQHSGVIQALAFQPHSLLLASASEDGWVCLWQKAKKLAQILPGAPNGFSCLAWHPQGRQLAAGGQSGEVLIWAQGMRGQGFSRH</sequence>
<reference evidence="5 6" key="1">
    <citation type="submission" date="2015-02" db="EMBL/GenBank/DDBJ databases">
        <title>Draft genome of a novel marine cyanobacterium (Chroococcales) isolated from South Atlantic Ocean.</title>
        <authorList>
            <person name="Rigonato J."/>
            <person name="Alvarenga D.O."/>
            <person name="Branco L.H."/>
            <person name="Varani A.M."/>
            <person name="Brandini F.P."/>
            <person name="Fiore M.F."/>
        </authorList>
    </citation>
    <scope>NUCLEOTIDE SEQUENCE [LARGE SCALE GENOMIC DNA]</scope>
    <source>
        <strain evidence="5 6">CENA595</strain>
    </source>
</reference>
<dbReference type="RefSeq" id="WP_045056665.1">
    <property type="nucleotide sequence ID" value="NZ_CAWMDP010000028.1"/>
</dbReference>
<evidence type="ECO:0000256" key="3">
    <source>
        <dbReference type="ARBA" id="ARBA00046343"/>
    </source>
</evidence>
<proteinExistence type="inferred from homology"/>
<dbReference type="EMBL" id="JYON01000031">
    <property type="protein sequence ID" value="KJH69927.1"/>
    <property type="molecule type" value="Genomic_DNA"/>
</dbReference>
<dbReference type="PATRIC" id="fig|1618023.3.peg.2515"/>
<gene>
    <name evidence="5" type="ORF">UH38_21090</name>
</gene>
<keyword evidence="6" id="KW-1185">Reference proteome</keyword>
<feature type="repeat" description="WD" evidence="4">
    <location>
        <begin position="294"/>
        <end position="326"/>
    </location>
</feature>
<dbReference type="CDD" id="cd00200">
    <property type="entry name" value="WD40"/>
    <property type="match status" value="1"/>
</dbReference>
<dbReference type="STRING" id="1618023.UH38_21090"/>
<dbReference type="SMART" id="SM00320">
    <property type="entry name" value="WD40"/>
    <property type="match status" value="8"/>
</dbReference>
<dbReference type="SUPFAM" id="SSF50978">
    <property type="entry name" value="WD40 repeat-like"/>
    <property type="match status" value="2"/>
</dbReference>
<dbReference type="Proteomes" id="UP000032452">
    <property type="component" value="Unassembled WGS sequence"/>
</dbReference>
<accession>A0A0D8ZNJ8</accession>
<evidence type="ECO:0000256" key="4">
    <source>
        <dbReference type="PROSITE-ProRule" id="PRU00221"/>
    </source>
</evidence>
<dbReference type="PANTHER" id="PTHR22839:SF0">
    <property type="entry name" value="THO COMPLEX SUBUNIT 3"/>
    <property type="match status" value="1"/>
</dbReference>
<keyword evidence="1 4" id="KW-0853">WD repeat</keyword>
<dbReference type="InterPro" id="IPR015943">
    <property type="entry name" value="WD40/YVTN_repeat-like_dom_sf"/>
</dbReference>